<dbReference type="AlphaFoldDB" id="A0A6G3ZYL0"/>
<organism evidence="1">
    <name type="scientific">Paenibacillus sp. SYP-B3998</name>
    <dbReference type="NCBI Taxonomy" id="2678564"/>
    <lineage>
        <taxon>Bacteria</taxon>
        <taxon>Bacillati</taxon>
        <taxon>Bacillota</taxon>
        <taxon>Bacilli</taxon>
        <taxon>Bacillales</taxon>
        <taxon>Paenibacillaceae</taxon>
        <taxon>Paenibacillus</taxon>
    </lineage>
</organism>
<reference evidence="1" key="1">
    <citation type="submission" date="2020-02" db="EMBL/GenBank/DDBJ databases">
        <authorList>
            <person name="Shen X.-R."/>
            <person name="Zhang Y.-X."/>
        </authorList>
    </citation>
    <scope>NUCLEOTIDE SEQUENCE</scope>
    <source>
        <strain evidence="1">SYP-B3998</strain>
    </source>
</reference>
<gene>
    <name evidence="1" type="ORF">GK047_11650</name>
</gene>
<protein>
    <submittedName>
        <fullName evidence="1">DUF3088 domain-containing protein</fullName>
    </submittedName>
</protein>
<dbReference type="EMBL" id="JAAIKC010000003">
    <property type="protein sequence ID" value="NEW06669.1"/>
    <property type="molecule type" value="Genomic_DNA"/>
</dbReference>
<proteinExistence type="predicted"/>
<comment type="caution">
    <text evidence="1">The sequence shown here is derived from an EMBL/GenBank/DDBJ whole genome shotgun (WGS) entry which is preliminary data.</text>
</comment>
<dbReference type="RefSeq" id="WP_163946098.1">
    <property type="nucleotide sequence ID" value="NZ_JAAIKC010000003.1"/>
</dbReference>
<name>A0A6G3ZYL0_9BACL</name>
<evidence type="ECO:0000313" key="1">
    <source>
        <dbReference type="EMBL" id="NEW06669.1"/>
    </source>
</evidence>
<accession>A0A6G3ZYL0</accession>
<sequence>MSDDLLVIKYNLLPWYNELDDRIDVEQVDFPTAIRERIQALGEYNLKTVTRKETQLEKIKER</sequence>